<dbReference type="OrthoDB" id="5017340at2"/>
<name>A0A4R8C1Z1_9ACTN</name>
<feature type="transmembrane region" description="Helical" evidence="5">
    <location>
        <begin position="49"/>
        <end position="70"/>
    </location>
</feature>
<keyword evidence="4 5" id="KW-0472">Membrane</keyword>
<dbReference type="PANTHER" id="PTHR37955">
    <property type="entry name" value="TELLURITE RESISTANCE PROTEIN TEHA"/>
    <property type="match status" value="1"/>
</dbReference>
<dbReference type="GO" id="GO:0046583">
    <property type="term" value="F:monoatomic cation efflux transmembrane transporter activity"/>
    <property type="evidence" value="ECO:0007669"/>
    <property type="project" value="TreeGrafter"/>
</dbReference>
<comment type="subcellular location">
    <subcellularLocation>
        <location evidence="1">Membrane</location>
        <topology evidence="1">Multi-pass membrane protein</topology>
    </subcellularLocation>
</comment>
<evidence type="ECO:0000256" key="4">
    <source>
        <dbReference type="ARBA" id="ARBA00023136"/>
    </source>
</evidence>
<dbReference type="RefSeq" id="WP_134105033.1">
    <property type="nucleotide sequence ID" value="NZ_SODP01000002.1"/>
</dbReference>
<evidence type="ECO:0000313" key="6">
    <source>
        <dbReference type="EMBL" id="TDW69759.1"/>
    </source>
</evidence>
<evidence type="ECO:0000256" key="1">
    <source>
        <dbReference type="ARBA" id="ARBA00004141"/>
    </source>
</evidence>
<feature type="transmembrane region" description="Helical" evidence="5">
    <location>
        <begin position="151"/>
        <end position="170"/>
    </location>
</feature>
<dbReference type="GO" id="GO:0005886">
    <property type="term" value="C:plasma membrane"/>
    <property type="evidence" value="ECO:0007669"/>
    <property type="project" value="TreeGrafter"/>
</dbReference>
<feature type="transmembrane region" description="Helical" evidence="5">
    <location>
        <begin position="21"/>
        <end position="43"/>
    </location>
</feature>
<gene>
    <name evidence="6" type="ORF">EV653_3787</name>
</gene>
<dbReference type="Proteomes" id="UP000295146">
    <property type="component" value="Unassembled WGS sequence"/>
</dbReference>
<keyword evidence="2 5" id="KW-0812">Transmembrane</keyword>
<reference evidence="6 7" key="1">
    <citation type="submission" date="2019-03" db="EMBL/GenBank/DDBJ databases">
        <title>Genomic Encyclopedia of Type Strains, Phase III (KMG-III): the genomes of soil and plant-associated and newly described type strains.</title>
        <authorList>
            <person name="Whitman W."/>
        </authorList>
    </citation>
    <scope>NUCLEOTIDE SEQUENCE [LARGE SCALE GENOMIC DNA]</scope>
    <source>
        <strain evidence="6 7">VKM Ac-2573</strain>
    </source>
</reference>
<feature type="transmembrane region" description="Helical" evidence="5">
    <location>
        <begin position="115"/>
        <end position="139"/>
    </location>
</feature>
<dbReference type="InterPro" id="IPR004695">
    <property type="entry name" value="SLAC1/Mae1/Ssu1/TehA"/>
</dbReference>
<organism evidence="6 7">
    <name type="scientific">Kribbella pratensis</name>
    <dbReference type="NCBI Taxonomy" id="2512112"/>
    <lineage>
        <taxon>Bacteria</taxon>
        <taxon>Bacillati</taxon>
        <taxon>Actinomycetota</taxon>
        <taxon>Actinomycetes</taxon>
        <taxon>Propionibacteriales</taxon>
        <taxon>Kribbellaceae</taxon>
        <taxon>Kribbella</taxon>
    </lineage>
</organism>
<dbReference type="PANTHER" id="PTHR37955:SF1">
    <property type="entry name" value="DEP DOMAIN-CONTAINING PROTEIN"/>
    <property type="match status" value="1"/>
</dbReference>
<feature type="transmembrane region" description="Helical" evidence="5">
    <location>
        <begin position="176"/>
        <end position="200"/>
    </location>
</feature>
<dbReference type="InterPro" id="IPR038665">
    <property type="entry name" value="Voltage-dep_anion_channel_sf"/>
</dbReference>
<feature type="transmembrane region" description="Helical" evidence="5">
    <location>
        <begin position="240"/>
        <end position="259"/>
    </location>
</feature>
<feature type="transmembrane region" description="Helical" evidence="5">
    <location>
        <begin position="91"/>
        <end position="109"/>
    </location>
</feature>
<proteinExistence type="predicted"/>
<keyword evidence="3 5" id="KW-1133">Transmembrane helix</keyword>
<feature type="transmembrane region" description="Helical" evidence="5">
    <location>
        <begin position="296"/>
        <end position="314"/>
    </location>
</feature>
<dbReference type="InterPro" id="IPR052951">
    <property type="entry name" value="Tellurite_res_ion_channel"/>
</dbReference>
<keyword evidence="7" id="KW-1185">Reference proteome</keyword>
<evidence type="ECO:0000256" key="3">
    <source>
        <dbReference type="ARBA" id="ARBA00022989"/>
    </source>
</evidence>
<evidence type="ECO:0000256" key="2">
    <source>
        <dbReference type="ARBA" id="ARBA00022692"/>
    </source>
</evidence>
<protein>
    <submittedName>
        <fullName evidence="6">Tellurite resistance protein</fullName>
    </submittedName>
</protein>
<dbReference type="EMBL" id="SODP01000002">
    <property type="protein sequence ID" value="TDW69759.1"/>
    <property type="molecule type" value="Genomic_DNA"/>
</dbReference>
<dbReference type="Gene3D" id="1.50.10.150">
    <property type="entry name" value="Voltage-dependent anion channel"/>
    <property type="match status" value="1"/>
</dbReference>
<evidence type="ECO:0000256" key="5">
    <source>
        <dbReference type="SAM" id="Phobius"/>
    </source>
</evidence>
<dbReference type="Pfam" id="PF03595">
    <property type="entry name" value="SLAC1"/>
    <property type="match status" value="1"/>
</dbReference>
<feature type="transmembrane region" description="Helical" evidence="5">
    <location>
        <begin position="207"/>
        <end position="228"/>
    </location>
</feature>
<feature type="transmembrane region" description="Helical" evidence="5">
    <location>
        <begin position="266"/>
        <end position="284"/>
    </location>
</feature>
<accession>A0A4R8C1Z1</accession>
<comment type="caution">
    <text evidence="6">The sequence shown here is derived from an EMBL/GenBank/DDBJ whole genome shotgun (WGS) entry which is preliminary data.</text>
</comment>
<dbReference type="AlphaFoldDB" id="A0A4R8C1Z1"/>
<evidence type="ECO:0000313" key="7">
    <source>
        <dbReference type="Proteomes" id="UP000295146"/>
    </source>
</evidence>
<sequence>MSARRGHRGVESASTRWRLPLTLFGMPLGLAGLGGAWSAAAIAVNAPTWPAEICYGMSAALWLTYVALYLHGGIRTRGAFGDDLRHPFSGPFASVIPLVAVLLSAHYSTTYSFTVFAWICGAATAALAVVVAQLIAHWISGAIDLHAIHPGYYIPAVAGPFIASIGLSAIGQHSLATAAIGAGLFFWVAMTAIVTVRMLIGERLPDALRPAMTAFVAGTATANLAWIIAHPGPPDQAQELMTGVLVLMLLVQGALIGEYRTLTFSAGWWIFTFPLASTTNYAIRWFNAVRPPGWKTYVWVVLAGATMFILYVAARTVETTVRTRVGRQQRRILRSIGQPDTSTDSPTT</sequence>